<sequence>MILLGTCAAWSLITAAAHDGRPEGMLLAVLALAAGYASGRICGALLPVAAPCAAALIAWGLATTTPHFVTDSPLIGPLGRTGATTALLVLATGAACCAAWAARGPVLRSVLRLPAAGVTVTAALLGSATATAACAAVLLCSLAAARVRRRVPGLVGLGLATALATGTAWAVAEGVLPDGLTDSLEGQLTPHRVQLWRDALDMAHREPALGVGPGRFGELSPTVAQSLTPDGKPHSAPLQLAAEQGLVGVALLAAVFCWVLCALWRAARPTPVVLTAGASLTALAVVATVGNALSFTAVTAGAGVVAGIATARPMVDAGARHEDGTRARGDRSEQ</sequence>
<feature type="transmembrane region" description="Helical" evidence="5">
    <location>
        <begin position="151"/>
        <end position="172"/>
    </location>
</feature>
<dbReference type="Pfam" id="PF04932">
    <property type="entry name" value="Wzy_C"/>
    <property type="match status" value="1"/>
</dbReference>
<dbReference type="PANTHER" id="PTHR37422:SF21">
    <property type="entry name" value="EXOQ-LIKE PROTEIN"/>
    <property type="match status" value="1"/>
</dbReference>
<dbReference type="InterPro" id="IPR007016">
    <property type="entry name" value="O-antigen_ligase-rel_domated"/>
</dbReference>
<keyword evidence="8" id="KW-1185">Reference proteome</keyword>
<evidence type="ECO:0000259" key="6">
    <source>
        <dbReference type="Pfam" id="PF04932"/>
    </source>
</evidence>
<dbReference type="PANTHER" id="PTHR37422">
    <property type="entry name" value="TEICHURONIC ACID BIOSYNTHESIS PROTEIN TUAE"/>
    <property type="match status" value="1"/>
</dbReference>
<comment type="caution">
    <text evidence="7">The sequence shown here is derived from an EMBL/GenBank/DDBJ whole genome shotgun (WGS) entry which is preliminary data.</text>
</comment>
<proteinExistence type="predicted"/>
<dbReference type="InterPro" id="IPR051533">
    <property type="entry name" value="WaaL-like"/>
</dbReference>
<evidence type="ECO:0000313" key="7">
    <source>
        <dbReference type="EMBL" id="MPY46222.1"/>
    </source>
</evidence>
<reference evidence="7 8" key="1">
    <citation type="submission" date="2019-07" db="EMBL/GenBank/DDBJ databases">
        <title>New species of Amycolatopsis and Streptomyces.</title>
        <authorList>
            <person name="Duangmal K."/>
            <person name="Teo W.F.A."/>
            <person name="Lipun K."/>
        </authorList>
    </citation>
    <scope>NUCLEOTIDE SEQUENCE [LARGE SCALE GENOMIC DNA]</scope>
    <source>
        <strain evidence="7 8">TISTR 2346</strain>
    </source>
</reference>
<feature type="transmembrane region" description="Helical" evidence="5">
    <location>
        <begin position="122"/>
        <end position="144"/>
    </location>
</feature>
<comment type="subcellular location">
    <subcellularLocation>
        <location evidence="1">Membrane</location>
        <topology evidence="1">Multi-pass membrane protein</topology>
    </subcellularLocation>
</comment>
<protein>
    <submittedName>
        <fullName evidence="7">O-antigen ligase family protein</fullName>
    </submittedName>
</protein>
<keyword evidence="4 5" id="KW-0472">Membrane</keyword>
<name>A0A5N8WGG8_9ACTN</name>
<accession>A0A5N8WGG8</accession>
<dbReference type="GO" id="GO:0016020">
    <property type="term" value="C:membrane"/>
    <property type="evidence" value="ECO:0007669"/>
    <property type="project" value="UniProtKB-SubCell"/>
</dbReference>
<keyword evidence="2 5" id="KW-0812">Transmembrane</keyword>
<evidence type="ECO:0000256" key="3">
    <source>
        <dbReference type="ARBA" id="ARBA00022989"/>
    </source>
</evidence>
<evidence type="ECO:0000256" key="5">
    <source>
        <dbReference type="SAM" id="Phobius"/>
    </source>
</evidence>
<organism evidence="7 8">
    <name type="scientific">Streptomyces phyllanthi</name>
    <dbReference type="NCBI Taxonomy" id="1803180"/>
    <lineage>
        <taxon>Bacteria</taxon>
        <taxon>Bacillati</taxon>
        <taxon>Actinomycetota</taxon>
        <taxon>Actinomycetes</taxon>
        <taxon>Kitasatosporales</taxon>
        <taxon>Streptomycetaceae</taxon>
        <taxon>Streptomyces</taxon>
    </lineage>
</organism>
<feature type="transmembrane region" description="Helical" evidence="5">
    <location>
        <begin position="41"/>
        <end position="62"/>
    </location>
</feature>
<keyword evidence="7" id="KW-0436">Ligase</keyword>
<feature type="transmembrane region" description="Helical" evidence="5">
    <location>
        <begin position="245"/>
        <end position="264"/>
    </location>
</feature>
<gene>
    <name evidence="7" type="ORF">FNH04_41865</name>
</gene>
<evidence type="ECO:0000256" key="1">
    <source>
        <dbReference type="ARBA" id="ARBA00004141"/>
    </source>
</evidence>
<dbReference type="Proteomes" id="UP000326979">
    <property type="component" value="Unassembled WGS sequence"/>
</dbReference>
<evidence type="ECO:0000256" key="4">
    <source>
        <dbReference type="ARBA" id="ARBA00023136"/>
    </source>
</evidence>
<dbReference type="EMBL" id="VJZE01000603">
    <property type="protein sequence ID" value="MPY46222.1"/>
    <property type="molecule type" value="Genomic_DNA"/>
</dbReference>
<dbReference type="GO" id="GO:0016874">
    <property type="term" value="F:ligase activity"/>
    <property type="evidence" value="ECO:0007669"/>
    <property type="project" value="UniProtKB-KW"/>
</dbReference>
<feature type="transmembrane region" description="Helical" evidence="5">
    <location>
        <begin position="293"/>
        <end position="311"/>
    </location>
</feature>
<keyword evidence="3 5" id="KW-1133">Transmembrane helix</keyword>
<evidence type="ECO:0000256" key="2">
    <source>
        <dbReference type="ARBA" id="ARBA00022692"/>
    </source>
</evidence>
<feature type="domain" description="O-antigen ligase-related" evidence="6">
    <location>
        <begin position="119"/>
        <end position="252"/>
    </location>
</feature>
<feature type="transmembrane region" description="Helical" evidence="5">
    <location>
        <begin position="83"/>
        <end position="102"/>
    </location>
</feature>
<evidence type="ECO:0000313" key="8">
    <source>
        <dbReference type="Proteomes" id="UP000326979"/>
    </source>
</evidence>
<dbReference type="AlphaFoldDB" id="A0A5N8WGG8"/>